<dbReference type="SUPFAM" id="SSF53067">
    <property type="entry name" value="Actin-like ATPase domain"/>
    <property type="match status" value="1"/>
</dbReference>
<gene>
    <name evidence="1" type="ORF">SAMN04489712_111250</name>
</gene>
<evidence type="ECO:0000313" key="1">
    <source>
        <dbReference type="EMBL" id="SEG77112.1"/>
    </source>
</evidence>
<dbReference type="AlphaFoldDB" id="A0A1H6CVU4"/>
<protein>
    <submittedName>
        <fullName evidence="1">Rod shape-determining protein MreB</fullName>
    </submittedName>
</protein>
<evidence type="ECO:0000313" key="2">
    <source>
        <dbReference type="Proteomes" id="UP000236723"/>
    </source>
</evidence>
<dbReference type="InterPro" id="IPR056546">
    <property type="entry name" value="MreB_MamK-like"/>
</dbReference>
<name>A0A1H6CVU4_9ACTN</name>
<organism evidence="1 2">
    <name type="scientific">Thermomonospora echinospora</name>
    <dbReference type="NCBI Taxonomy" id="1992"/>
    <lineage>
        <taxon>Bacteria</taxon>
        <taxon>Bacillati</taxon>
        <taxon>Actinomycetota</taxon>
        <taxon>Actinomycetes</taxon>
        <taxon>Streptosporangiales</taxon>
        <taxon>Thermomonosporaceae</taxon>
        <taxon>Thermomonospora</taxon>
    </lineage>
</organism>
<dbReference type="Proteomes" id="UP000236723">
    <property type="component" value="Unassembled WGS sequence"/>
</dbReference>
<dbReference type="InterPro" id="IPR043129">
    <property type="entry name" value="ATPase_NBD"/>
</dbReference>
<dbReference type="Gene3D" id="3.30.420.40">
    <property type="match status" value="2"/>
</dbReference>
<keyword evidence="2" id="KW-1185">Reference proteome</keyword>
<sequence>MVPGPLLDSARRPCPRAAVDLGSSRVRASLPGLDVIVDLPSSVGAAAGRPPSPDTVRVGPIRYGAVTDVPGCIRLTRRTLREIDPMPELSEVLLGVPVAADRFQRHRAATAVQAATDCPVHTMQAPLAAAAGAGLDIADPRPRLVMDIGAGIIETVVIARARVLSARSIQYDPERVAGRPVPHLSEHLRERLAVTVHQVLGDLPSQQRVAARKGGLLLTGGGARMPSLPGRLTAEIGLTISVARDPSRATIRGLARICLSPAAWRQVVTTS</sequence>
<accession>A0A1H6CVU4</accession>
<proteinExistence type="predicted"/>
<reference evidence="2" key="1">
    <citation type="submission" date="2016-10" db="EMBL/GenBank/DDBJ databases">
        <authorList>
            <person name="Varghese N."/>
            <person name="Submissions S."/>
        </authorList>
    </citation>
    <scope>NUCLEOTIDE SEQUENCE [LARGE SCALE GENOMIC DNA]</scope>
    <source>
        <strain evidence="2">DSM 43163</strain>
    </source>
</reference>
<dbReference type="Pfam" id="PF06723">
    <property type="entry name" value="MreB_Mbl"/>
    <property type="match status" value="1"/>
</dbReference>
<dbReference type="EMBL" id="FNVO01000011">
    <property type="protein sequence ID" value="SEG77112.1"/>
    <property type="molecule type" value="Genomic_DNA"/>
</dbReference>